<proteinExistence type="predicted"/>
<name>A0AAQ4FKL8_AMBAM</name>
<accession>A0AAQ4FKL8</accession>
<reference evidence="2 3" key="1">
    <citation type="journal article" date="2023" name="Arcadia Sci">
        <title>De novo assembly of a long-read Amblyomma americanum tick genome.</title>
        <authorList>
            <person name="Chou S."/>
            <person name="Poskanzer K.E."/>
            <person name="Rollins M."/>
            <person name="Thuy-Boun P.S."/>
        </authorList>
    </citation>
    <scope>NUCLEOTIDE SEQUENCE [LARGE SCALE GENOMIC DNA]</scope>
    <source>
        <strain evidence="2">F_SG_1</strain>
        <tissue evidence="2">Salivary glands</tissue>
    </source>
</reference>
<feature type="compositionally biased region" description="Basic and acidic residues" evidence="1">
    <location>
        <begin position="9"/>
        <end position="19"/>
    </location>
</feature>
<evidence type="ECO:0000313" key="3">
    <source>
        <dbReference type="Proteomes" id="UP001321473"/>
    </source>
</evidence>
<evidence type="ECO:0000313" key="2">
    <source>
        <dbReference type="EMBL" id="KAK8787829.1"/>
    </source>
</evidence>
<dbReference type="Proteomes" id="UP001321473">
    <property type="component" value="Unassembled WGS sequence"/>
</dbReference>
<feature type="region of interest" description="Disordered" evidence="1">
    <location>
        <begin position="1"/>
        <end position="36"/>
    </location>
</feature>
<keyword evidence="3" id="KW-1185">Reference proteome</keyword>
<organism evidence="2 3">
    <name type="scientific">Amblyomma americanum</name>
    <name type="common">Lone star tick</name>
    <dbReference type="NCBI Taxonomy" id="6943"/>
    <lineage>
        <taxon>Eukaryota</taxon>
        <taxon>Metazoa</taxon>
        <taxon>Ecdysozoa</taxon>
        <taxon>Arthropoda</taxon>
        <taxon>Chelicerata</taxon>
        <taxon>Arachnida</taxon>
        <taxon>Acari</taxon>
        <taxon>Parasitiformes</taxon>
        <taxon>Ixodida</taxon>
        <taxon>Ixodoidea</taxon>
        <taxon>Ixodidae</taxon>
        <taxon>Amblyomminae</taxon>
        <taxon>Amblyomma</taxon>
    </lineage>
</organism>
<sequence>MRARSPAGDGRERTLRARSETPPGAAGRRRASTDAGLIASGRRRRSGSFLRLAHSFCARARDGARERQRGGEVDLSRASLQLGRLPRTMRRAHFYLLVRHDFDQLNQMLFT</sequence>
<evidence type="ECO:0000256" key="1">
    <source>
        <dbReference type="SAM" id="MobiDB-lite"/>
    </source>
</evidence>
<dbReference type="EMBL" id="JARKHS020001380">
    <property type="protein sequence ID" value="KAK8787829.1"/>
    <property type="molecule type" value="Genomic_DNA"/>
</dbReference>
<gene>
    <name evidence="2" type="ORF">V5799_022395</name>
</gene>
<comment type="caution">
    <text evidence="2">The sequence shown here is derived from an EMBL/GenBank/DDBJ whole genome shotgun (WGS) entry which is preliminary data.</text>
</comment>
<protein>
    <submittedName>
        <fullName evidence="2">Uncharacterized protein</fullName>
    </submittedName>
</protein>
<dbReference type="AlphaFoldDB" id="A0AAQ4FKL8"/>